<evidence type="ECO:0000256" key="8">
    <source>
        <dbReference type="ARBA" id="ARBA00022989"/>
    </source>
</evidence>
<dbReference type="Gene3D" id="2.40.30.10">
    <property type="entry name" value="Translation factors"/>
    <property type="match status" value="1"/>
</dbReference>
<dbReference type="Pfam" id="PF08022">
    <property type="entry name" value="FAD_binding_8"/>
    <property type="match status" value="1"/>
</dbReference>
<dbReference type="EC" id="1.16.1.9" evidence="3"/>
<dbReference type="Pfam" id="PF01794">
    <property type="entry name" value="Ferric_reduct"/>
    <property type="match status" value="1"/>
</dbReference>
<dbReference type="Gene3D" id="3.40.50.80">
    <property type="entry name" value="Nucleotide-binding domain of ferredoxin-NADP reductase (FNR) module"/>
    <property type="match status" value="1"/>
</dbReference>
<feature type="transmembrane region" description="Helical" evidence="13">
    <location>
        <begin position="162"/>
        <end position="183"/>
    </location>
</feature>
<dbReference type="AlphaFoldDB" id="A0AA39QVV6"/>
<dbReference type="SUPFAM" id="SSF52343">
    <property type="entry name" value="Ferredoxin reductase-like, C-terminal NADP-linked domain"/>
    <property type="match status" value="1"/>
</dbReference>
<evidence type="ECO:0000256" key="4">
    <source>
        <dbReference type="ARBA" id="ARBA00022448"/>
    </source>
</evidence>
<comment type="similarity">
    <text evidence="2">Belongs to the ferric reductase (FRE) family.</text>
</comment>
<evidence type="ECO:0000256" key="7">
    <source>
        <dbReference type="ARBA" id="ARBA00022982"/>
    </source>
</evidence>
<keyword evidence="6 13" id="KW-0812">Transmembrane</keyword>
<keyword evidence="5" id="KW-1003">Cell membrane</keyword>
<dbReference type="InterPro" id="IPR017927">
    <property type="entry name" value="FAD-bd_FR_type"/>
</dbReference>
<feature type="transmembrane region" description="Helical" evidence="13">
    <location>
        <begin position="28"/>
        <end position="50"/>
    </location>
</feature>
<evidence type="ECO:0000313" key="16">
    <source>
        <dbReference type="Proteomes" id="UP001166286"/>
    </source>
</evidence>
<dbReference type="Pfam" id="PF08030">
    <property type="entry name" value="NAD_binding_6"/>
    <property type="match status" value="1"/>
</dbReference>
<organism evidence="15 16">
    <name type="scientific">Cladonia borealis</name>
    <dbReference type="NCBI Taxonomy" id="184061"/>
    <lineage>
        <taxon>Eukaryota</taxon>
        <taxon>Fungi</taxon>
        <taxon>Dikarya</taxon>
        <taxon>Ascomycota</taxon>
        <taxon>Pezizomycotina</taxon>
        <taxon>Lecanoromycetes</taxon>
        <taxon>OSLEUM clade</taxon>
        <taxon>Lecanoromycetidae</taxon>
        <taxon>Lecanorales</taxon>
        <taxon>Lecanorineae</taxon>
        <taxon>Cladoniaceae</taxon>
        <taxon>Cladonia</taxon>
    </lineage>
</organism>
<dbReference type="GO" id="GO:0006826">
    <property type="term" value="P:iron ion transport"/>
    <property type="evidence" value="ECO:0007669"/>
    <property type="project" value="TreeGrafter"/>
</dbReference>
<evidence type="ECO:0000256" key="2">
    <source>
        <dbReference type="ARBA" id="ARBA00006278"/>
    </source>
</evidence>
<feature type="domain" description="FAD-binding FR-type" evidence="14">
    <location>
        <begin position="257"/>
        <end position="374"/>
    </location>
</feature>
<evidence type="ECO:0000256" key="6">
    <source>
        <dbReference type="ARBA" id="ARBA00022692"/>
    </source>
</evidence>
<dbReference type="GO" id="GO:0052851">
    <property type="term" value="F:ferric-chelate reductase (NADPH) activity"/>
    <property type="evidence" value="ECO:0007669"/>
    <property type="project" value="UniProtKB-EC"/>
</dbReference>
<evidence type="ECO:0000256" key="10">
    <source>
        <dbReference type="ARBA" id="ARBA00023065"/>
    </source>
</evidence>
<gene>
    <name evidence="15" type="ORF">JMJ35_007596</name>
</gene>
<evidence type="ECO:0000256" key="12">
    <source>
        <dbReference type="ARBA" id="ARBA00048483"/>
    </source>
</evidence>
<reference evidence="15" key="1">
    <citation type="submission" date="2023-03" db="EMBL/GenBank/DDBJ databases">
        <title>Complete genome of Cladonia borealis.</title>
        <authorList>
            <person name="Park H."/>
        </authorList>
    </citation>
    <scope>NUCLEOTIDE SEQUENCE</scope>
    <source>
        <strain evidence="15">ANT050790</strain>
    </source>
</reference>
<name>A0AA39QVV6_9LECA</name>
<evidence type="ECO:0000256" key="13">
    <source>
        <dbReference type="SAM" id="Phobius"/>
    </source>
</evidence>
<accession>A0AA39QVV6</accession>
<dbReference type="InterPro" id="IPR013121">
    <property type="entry name" value="Fe_red_NAD-bd_6"/>
</dbReference>
<dbReference type="CDD" id="cd06186">
    <property type="entry name" value="NOX_Duox_like_FAD_NADP"/>
    <property type="match status" value="1"/>
</dbReference>
<dbReference type="PANTHER" id="PTHR32361">
    <property type="entry name" value="FERRIC/CUPRIC REDUCTASE TRANSMEMBRANE COMPONENT"/>
    <property type="match status" value="1"/>
</dbReference>
<keyword evidence="10" id="KW-0406">Ion transport</keyword>
<dbReference type="InterPro" id="IPR017938">
    <property type="entry name" value="Riboflavin_synthase-like_b-brl"/>
</dbReference>
<dbReference type="SUPFAM" id="SSF63380">
    <property type="entry name" value="Riboflavin synthase domain-like"/>
    <property type="match status" value="1"/>
</dbReference>
<dbReference type="PANTHER" id="PTHR32361:SF28">
    <property type="entry name" value="FRP1P"/>
    <property type="match status" value="1"/>
</dbReference>
<dbReference type="InterPro" id="IPR013112">
    <property type="entry name" value="FAD-bd_8"/>
</dbReference>
<keyword evidence="7" id="KW-0249">Electron transport</keyword>
<dbReference type="GO" id="GO:0006879">
    <property type="term" value="P:intracellular iron ion homeostasis"/>
    <property type="evidence" value="ECO:0007669"/>
    <property type="project" value="TreeGrafter"/>
</dbReference>
<evidence type="ECO:0000256" key="9">
    <source>
        <dbReference type="ARBA" id="ARBA00023002"/>
    </source>
</evidence>
<dbReference type="EMBL" id="JAFEKC020000017">
    <property type="protein sequence ID" value="KAK0510202.1"/>
    <property type="molecule type" value="Genomic_DNA"/>
</dbReference>
<keyword evidence="8 13" id="KW-1133">Transmembrane helix</keyword>
<evidence type="ECO:0000256" key="5">
    <source>
        <dbReference type="ARBA" id="ARBA00022475"/>
    </source>
</evidence>
<dbReference type="InterPro" id="IPR051410">
    <property type="entry name" value="Ferric/Cupric_Reductase"/>
</dbReference>
<comment type="subcellular location">
    <subcellularLocation>
        <location evidence="1">Cell membrane</location>
        <topology evidence="1">Multi-pass membrane protein</topology>
    </subcellularLocation>
</comment>
<dbReference type="Proteomes" id="UP001166286">
    <property type="component" value="Unassembled WGS sequence"/>
</dbReference>
<dbReference type="GO" id="GO:0015677">
    <property type="term" value="P:copper ion import"/>
    <property type="evidence" value="ECO:0007669"/>
    <property type="project" value="TreeGrafter"/>
</dbReference>
<dbReference type="SFLD" id="SFLDS00052">
    <property type="entry name" value="Ferric_Reductase_Domain"/>
    <property type="match status" value="1"/>
</dbReference>
<dbReference type="InterPro" id="IPR013130">
    <property type="entry name" value="Fe3_Rdtase_TM_dom"/>
</dbReference>
<dbReference type="GO" id="GO:0005886">
    <property type="term" value="C:plasma membrane"/>
    <property type="evidence" value="ECO:0007669"/>
    <property type="project" value="UniProtKB-SubCell"/>
</dbReference>
<keyword evidence="9" id="KW-0560">Oxidoreductase</keyword>
<evidence type="ECO:0000313" key="15">
    <source>
        <dbReference type="EMBL" id="KAK0510202.1"/>
    </source>
</evidence>
<dbReference type="SFLD" id="SFLDG01168">
    <property type="entry name" value="Ferric_reductase_subgroup_(FRE"/>
    <property type="match status" value="1"/>
</dbReference>
<sequence>MGYPYHFVSLSPEQDTRRRQLLNGYGQFAQLSILLVPLLYQLGLGFRLLISRLWRGSGYGLVKGHQSPVVAGSMQRNREDFGGWVRLRWALDEELVEGWGTRGQWLAAGVWASWLVLLAVKDTGDVAASQLPLHYALALKSRSPIQYLTRLSHEELNPYHRFLGRIIATLMSVHATLYLNFYVQNSLLIKRVQDIDVILGLTAISTALLINTTALSIIRTWSYRLFFYLHVILSLTILPVLYFHVSYLRVYILEAGAIYILLIIQRNIDQSPANATIKSLPSTTLISITVPLPNSLASRTFTPGQHIYVGFPSLPQKLRINPFSIANPHPNADKKLHLVVRAMNGTTAMLADLAKDPQPIPLLIEGPYGSAKYFPELASNYDRVLLVAGGVGATFTLPIYRDLLSKGKGSIVKFVWSVKREADAQWGVEALKEQCEGRLPDSFELYVSRKATSISSRRGKDDESIELQEREGLLGEEALSEETVRKGRPDIPAIVDEVFALSRAGEERVAVLVCGPSGLGASVRKEVGRWVTKGRDVFWHAEEFGW</sequence>
<keyword evidence="16" id="KW-1185">Reference proteome</keyword>
<dbReference type="PROSITE" id="PS51384">
    <property type="entry name" value="FAD_FR"/>
    <property type="match status" value="1"/>
</dbReference>
<dbReference type="InterPro" id="IPR039261">
    <property type="entry name" value="FNR_nucleotide-bd"/>
</dbReference>
<proteinExistence type="inferred from homology"/>
<evidence type="ECO:0000256" key="1">
    <source>
        <dbReference type="ARBA" id="ARBA00004651"/>
    </source>
</evidence>
<keyword evidence="11 13" id="KW-0472">Membrane</keyword>
<keyword evidence="4" id="KW-0813">Transport</keyword>
<feature type="transmembrane region" description="Helical" evidence="13">
    <location>
        <begin position="225"/>
        <end position="242"/>
    </location>
</feature>
<protein>
    <recommendedName>
        <fullName evidence="3">ferric-chelate reductase (NADPH)</fullName>
        <ecNumber evidence="3">1.16.1.9</ecNumber>
    </recommendedName>
</protein>
<comment type="catalytic activity">
    <reaction evidence="12">
        <text>2 a Fe(II)-siderophore + NADP(+) + H(+) = 2 a Fe(III)-siderophore + NADPH</text>
        <dbReference type="Rhea" id="RHEA:28795"/>
        <dbReference type="Rhea" id="RHEA-COMP:11342"/>
        <dbReference type="Rhea" id="RHEA-COMP:11344"/>
        <dbReference type="ChEBI" id="CHEBI:15378"/>
        <dbReference type="ChEBI" id="CHEBI:29033"/>
        <dbReference type="ChEBI" id="CHEBI:29034"/>
        <dbReference type="ChEBI" id="CHEBI:57783"/>
        <dbReference type="ChEBI" id="CHEBI:58349"/>
        <dbReference type="EC" id="1.16.1.9"/>
    </reaction>
</comment>
<evidence type="ECO:0000256" key="3">
    <source>
        <dbReference type="ARBA" id="ARBA00012668"/>
    </source>
</evidence>
<feature type="transmembrane region" description="Helical" evidence="13">
    <location>
        <begin position="195"/>
        <end position="218"/>
    </location>
</feature>
<comment type="caution">
    <text evidence="15">The sequence shown here is derived from an EMBL/GenBank/DDBJ whole genome shotgun (WGS) entry which is preliminary data.</text>
</comment>
<evidence type="ECO:0000256" key="11">
    <source>
        <dbReference type="ARBA" id="ARBA00023136"/>
    </source>
</evidence>
<evidence type="ECO:0000259" key="14">
    <source>
        <dbReference type="PROSITE" id="PS51384"/>
    </source>
</evidence>